<dbReference type="EMBL" id="AP009044">
    <property type="protein sequence ID" value="BAQ21064.1"/>
    <property type="molecule type" value="Genomic_DNA"/>
</dbReference>
<protein>
    <submittedName>
        <fullName evidence="2">Uncharacterized protein</fullName>
    </submittedName>
</protein>
<feature type="compositionally biased region" description="Polar residues" evidence="1">
    <location>
        <begin position="35"/>
        <end position="46"/>
    </location>
</feature>
<dbReference type="Proteomes" id="UP000006698">
    <property type="component" value="Chromosome"/>
</dbReference>
<feature type="region of interest" description="Disordered" evidence="1">
    <location>
        <begin position="16"/>
        <end position="46"/>
    </location>
</feature>
<evidence type="ECO:0000256" key="1">
    <source>
        <dbReference type="SAM" id="MobiDB-lite"/>
    </source>
</evidence>
<gene>
    <name evidence="2" type="ordered locus">cgR_6002</name>
</gene>
<reference evidence="2" key="1">
    <citation type="journal article" date="2007" name="Microbiology">
        <title>Comparative analysis of the Corynebacterium glutamicum group and complete genome sequence of strain R.</title>
        <authorList>
            <person name="Yukawa H."/>
            <person name="Omumasaba C.A."/>
            <person name="Nonaka H."/>
            <person name="Kos P."/>
            <person name="Okai N."/>
            <person name="Suzuki N."/>
            <person name="Suda M."/>
            <person name="Tsuge Y."/>
            <person name="Watanabe J."/>
            <person name="Ikeda Y."/>
            <person name="Vertes A.A."/>
            <person name="Inui M."/>
        </authorList>
    </citation>
    <scope>NUCLEOTIDE SEQUENCE</scope>
    <source>
        <strain evidence="2">R</strain>
    </source>
</reference>
<organism evidence="2">
    <name type="scientific">Corynebacterium glutamicum (strain R)</name>
    <dbReference type="NCBI Taxonomy" id="340322"/>
    <lineage>
        <taxon>Bacteria</taxon>
        <taxon>Bacillati</taxon>
        <taxon>Actinomycetota</taxon>
        <taxon>Actinomycetes</taxon>
        <taxon>Mycobacteriales</taxon>
        <taxon>Corynebacteriaceae</taxon>
        <taxon>Corynebacterium</taxon>
    </lineage>
</organism>
<dbReference type="KEGG" id="cgt:cgR_6002"/>
<feature type="compositionally biased region" description="Basic and acidic residues" evidence="1">
    <location>
        <begin position="18"/>
        <end position="34"/>
    </location>
</feature>
<name>A0AB72VEW8_CORGB</name>
<evidence type="ECO:0000313" key="2">
    <source>
        <dbReference type="EMBL" id="BAQ21064.1"/>
    </source>
</evidence>
<proteinExistence type="predicted"/>
<accession>A0AB72VEW8</accession>
<sequence length="46" mass="5363">MFCTFHGSKTVLLLGGYDKGKDPSPKRQQKEIQRAQKQLTQWRKSL</sequence>
<dbReference type="AlphaFoldDB" id="A0AB72VEW8"/>